<feature type="transmembrane region" description="Helical" evidence="9">
    <location>
        <begin position="65"/>
        <end position="85"/>
    </location>
</feature>
<dbReference type="InterPro" id="IPR050811">
    <property type="entry name" value="Phosphate_ABC_transporter"/>
</dbReference>
<comment type="subcellular location">
    <subcellularLocation>
        <location evidence="2">Cell membrane</location>
        <topology evidence="2">Lipid-anchor</topology>
    </subcellularLocation>
</comment>
<evidence type="ECO:0000259" key="10">
    <source>
        <dbReference type="Pfam" id="PF12849"/>
    </source>
</evidence>
<keyword evidence="5" id="KW-0813">Transport</keyword>
<dbReference type="Proteomes" id="UP000481030">
    <property type="component" value="Unassembled WGS sequence"/>
</dbReference>
<evidence type="ECO:0000256" key="9">
    <source>
        <dbReference type="SAM" id="Phobius"/>
    </source>
</evidence>
<proteinExistence type="inferred from homology"/>
<organism evidence="11 12">
    <name type="scientific">Cytobacillus depressus</name>
    <dbReference type="NCBI Taxonomy" id="1602942"/>
    <lineage>
        <taxon>Bacteria</taxon>
        <taxon>Bacillati</taxon>
        <taxon>Bacillota</taxon>
        <taxon>Bacilli</taxon>
        <taxon>Bacillales</taxon>
        <taxon>Bacillaceae</taxon>
        <taxon>Cytobacillus</taxon>
    </lineage>
</organism>
<evidence type="ECO:0000256" key="2">
    <source>
        <dbReference type="ARBA" id="ARBA00004193"/>
    </source>
</evidence>
<dbReference type="RefSeq" id="WP_151536941.1">
    <property type="nucleotide sequence ID" value="NZ_WBOS01000018.1"/>
</dbReference>
<reference evidence="11 12" key="1">
    <citation type="journal article" date="2016" name="Antonie Van Leeuwenhoek">
        <title>Bacillus depressus sp. nov., isolated from soil of a sunflower field.</title>
        <authorList>
            <person name="Wei X."/>
            <person name="Xin D."/>
            <person name="Xin Y."/>
            <person name="Zhang H."/>
            <person name="Wang T."/>
            <person name="Zhang J."/>
        </authorList>
    </citation>
    <scope>NUCLEOTIDE SEQUENCE [LARGE SCALE GENOMIC DNA]</scope>
    <source>
        <strain evidence="11 12">BZ1</strain>
    </source>
</reference>
<keyword evidence="12" id="KW-1185">Reference proteome</keyword>
<dbReference type="Pfam" id="PF12849">
    <property type="entry name" value="PBP_like_2"/>
    <property type="match status" value="1"/>
</dbReference>
<name>A0A6L3V0W1_9BACI</name>
<feature type="transmembrane region" description="Helical" evidence="9">
    <location>
        <begin position="7"/>
        <end position="26"/>
    </location>
</feature>
<keyword evidence="8" id="KW-0449">Lipoprotein</keyword>
<evidence type="ECO:0000256" key="1">
    <source>
        <dbReference type="ARBA" id="ARBA00002841"/>
    </source>
</evidence>
<keyword evidence="9" id="KW-1133">Transmembrane helix</keyword>
<evidence type="ECO:0000256" key="8">
    <source>
        <dbReference type="ARBA" id="ARBA00023288"/>
    </source>
</evidence>
<evidence type="ECO:0000313" key="11">
    <source>
        <dbReference type="EMBL" id="KAB2329523.1"/>
    </source>
</evidence>
<evidence type="ECO:0000256" key="4">
    <source>
        <dbReference type="ARBA" id="ARBA00011529"/>
    </source>
</evidence>
<keyword evidence="5" id="KW-0592">Phosphate transport</keyword>
<protein>
    <recommendedName>
        <fullName evidence="10">PBP domain-containing protein</fullName>
    </recommendedName>
</protein>
<comment type="function">
    <text evidence="1">Part of the ABC transporter complex PstSACB involved in phosphate import.</text>
</comment>
<feature type="domain" description="PBP" evidence="10">
    <location>
        <begin position="130"/>
        <end position="368"/>
    </location>
</feature>
<keyword evidence="9" id="KW-0812">Transmembrane</keyword>
<dbReference type="OrthoDB" id="9790048at2"/>
<dbReference type="PANTHER" id="PTHR30570">
    <property type="entry name" value="PERIPLASMIC PHOSPHATE BINDING COMPONENT OF PHOSPHATE ABC TRANSPORTER"/>
    <property type="match status" value="1"/>
</dbReference>
<feature type="transmembrane region" description="Helical" evidence="9">
    <location>
        <begin position="32"/>
        <end position="53"/>
    </location>
</feature>
<dbReference type="GO" id="GO:0005886">
    <property type="term" value="C:plasma membrane"/>
    <property type="evidence" value="ECO:0007669"/>
    <property type="project" value="UniProtKB-SubCell"/>
</dbReference>
<comment type="similarity">
    <text evidence="3">Belongs to the PstS family.</text>
</comment>
<dbReference type="PANTHER" id="PTHR30570:SF1">
    <property type="entry name" value="PHOSPHATE-BINDING PROTEIN PSTS"/>
    <property type="match status" value="1"/>
</dbReference>
<gene>
    <name evidence="11" type="ORF">F7731_22005</name>
</gene>
<evidence type="ECO:0000256" key="5">
    <source>
        <dbReference type="ARBA" id="ARBA00022592"/>
    </source>
</evidence>
<comment type="subunit">
    <text evidence="4">The complex is composed of two ATP-binding proteins (PstB), two transmembrane proteins (PstC and PstA) and a solute-binding protein (PstS).</text>
</comment>
<evidence type="ECO:0000313" key="12">
    <source>
        <dbReference type="Proteomes" id="UP000481030"/>
    </source>
</evidence>
<evidence type="ECO:0000256" key="6">
    <source>
        <dbReference type="ARBA" id="ARBA00022729"/>
    </source>
</evidence>
<dbReference type="AlphaFoldDB" id="A0A6L3V0W1"/>
<evidence type="ECO:0000256" key="3">
    <source>
        <dbReference type="ARBA" id="ARBA00008725"/>
    </source>
</evidence>
<keyword evidence="6" id="KW-0732">Signal</keyword>
<dbReference type="SUPFAM" id="SSF53850">
    <property type="entry name" value="Periplasmic binding protein-like II"/>
    <property type="match status" value="1"/>
</dbReference>
<evidence type="ECO:0000256" key="7">
    <source>
        <dbReference type="ARBA" id="ARBA00023139"/>
    </source>
</evidence>
<dbReference type="InterPro" id="IPR024370">
    <property type="entry name" value="PBP_domain"/>
</dbReference>
<dbReference type="Gene3D" id="3.40.190.10">
    <property type="entry name" value="Periplasmic binding protein-like II"/>
    <property type="match status" value="2"/>
</dbReference>
<keyword evidence="9" id="KW-0472">Membrane</keyword>
<comment type="caution">
    <text evidence="11">The sequence shown here is derived from an EMBL/GenBank/DDBJ whole genome shotgun (WGS) entry which is preliminary data.</text>
</comment>
<dbReference type="EMBL" id="WBOS01000018">
    <property type="protein sequence ID" value="KAB2329523.1"/>
    <property type="molecule type" value="Genomic_DNA"/>
</dbReference>
<accession>A0A6L3V0W1</accession>
<sequence length="383" mass="42516">MKLFTAFLTVIVLGFVGFVATIISLLTGKAEFYSIFIPAITVGLIITIILAIYGKAKKKVPKFSVIAFFSLCVISVAVYEGYQAYLKSIEVVSTQDVDLSEYLPFVKNTKLVHLEEPSTFKIEDNLPKLDGATALYPVYAAFVQAVYPEREYPLYDLDGVVLSSQTSHAFDRLINSEVDMVFIAHPSEQQMSSAKSRGGELTLTPIGREAFVFFVHADNPIEKLSIEQIQGIYSGKITNWKEVGGKDEEIRAFQRPEGSGSQSTLIKVMNGIPLMDPPSKDIVSGMGGIIRETTNYQNRTNAIGYSFRHFSQEMVHNGKIKHIAVEGVPPAKENIQNETYPLVSNFYVITGGSQNTHIQAFIDWMLSDQGQEIIDRTGYVPLN</sequence>
<keyword evidence="7" id="KW-0564">Palmitate</keyword>
<dbReference type="GO" id="GO:0006817">
    <property type="term" value="P:phosphate ion transport"/>
    <property type="evidence" value="ECO:0007669"/>
    <property type="project" value="UniProtKB-KW"/>
</dbReference>